<evidence type="ECO:0000313" key="4">
    <source>
        <dbReference type="EMBL" id="CAB4025353.1"/>
    </source>
</evidence>
<evidence type="ECO:0000256" key="2">
    <source>
        <dbReference type="ARBA" id="ARBA00022825"/>
    </source>
</evidence>
<dbReference type="GO" id="GO:0008236">
    <property type="term" value="F:serine-type peptidase activity"/>
    <property type="evidence" value="ECO:0007669"/>
    <property type="project" value="UniProtKB-KW"/>
</dbReference>
<dbReference type="Proteomes" id="UP001152795">
    <property type="component" value="Unassembled WGS sequence"/>
</dbReference>
<protein>
    <submittedName>
        <fullName evidence="4">Prolyl endopeptidase FAP-like</fullName>
    </submittedName>
</protein>
<dbReference type="GO" id="GO:0006508">
    <property type="term" value="P:proteolysis"/>
    <property type="evidence" value="ECO:0007669"/>
    <property type="project" value="InterPro"/>
</dbReference>
<dbReference type="Gene3D" id="3.40.50.1820">
    <property type="entry name" value="alpha/beta hydrolase"/>
    <property type="match status" value="1"/>
</dbReference>
<evidence type="ECO:0000313" key="5">
    <source>
        <dbReference type="Proteomes" id="UP001152795"/>
    </source>
</evidence>
<keyword evidence="1" id="KW-0378">Hydrolase</keyword>
<dbReference type="InterPro" id="IPR029058">
    <property type="entry name" value="AB_hydrolase_fold"/>
</dbReference>
<keyword evidence="5" id="KW-1185">Reference proteome</keyword>
<dbReference type="GO" id="GO:0008239">
    <property type="term" value="F:dipeptidyl-peptidase activity"/>
    <property type="evidence" value="ECO:0007669"/>
    <property type="project" value="TreeGrafter"/>
</dbReference>
<dbReference type="GO" id="GO:0005886">
    <property type="term" value="C:plasma membrane"/>
    <property type="evidence" value="ECO:0007669"/>
    <property type="project" value="TreeGrafter"/>
</dbReference>
<keyword evidence="3" id="KW-0325">Glycoprotein</keyword>
<keyword evidence="1" id="KW-0645">Protease</keyword>
<dbReference type="PANTHER" id="PTHR11731">
    <property type="entry name" value="PROTEASE FAMILY S9B,C DIPEPTIDYL-PEPTIDASE IV-RELATED"/>
    <property type="match status" value="1"/>
</dbReference>
<dbReference type="AlphaFoldDB" id="A0A6S7KB05"/>
<dbReference type="PANTHER" id="PTHR11731:SF200">
    <property type="entry name" value="DIPEPTIDYL PEPTIDASE 10, ISOFORM B"/>
    <property type="match status" value="1"/>
</dbReference>
<proteinExistence type="predicted"/>
<dbReference type="InterPro" id="IPR002469">
    <property type="entry name" value="Peptidase_S9B_N"/>
</dbReference>
<dbReference type="Gene3D" id="2.140.10.30">
    <property type="entry name" value="Dipeptidylpeptidase IV, N-terminal domain"/>
    <property type="match status" value="1"/>
</dbReference>
<evidence type="ECO:0000256" key="3">
    <source>
        <dbReference type="ARBA" id="ARBA00023180"/>
    </source>
</evidence>
<gene>
    <name evidence="4" type="ORF">PACLA_8A038941</name>
</gene>
<evidence type="ECO:0000256" key="1">
    <source>
        <dbReference type="ARBA" id="ARBA00022438"/>
    </source>
</evidence>
<keyword evidence="2" id="KW-0720">Serine protease</keyword>
<dbReference type="OrthoDB" id="16520at2759"/>
<accession>A0A6S7KB05</accession>
<dbReference type="SUPFAM" id="SSF82171">
    <property type="entry name" value="DPP6 N-terminal domain-like"/>
    <property type="match status" value="1"/>
</dbReference>
<sequence>MDSYYESTEESPTKAHLYSVDLTGKKTCISCKLKETKDGRCTNYFSSFSKKSSWYILTCSGPGVPVSWFRSTRDNTVIPLESNADLQKRLETTDLPTYKYHIVKTTDQEYDIHVRETRPPNFDKKKKYAVLFNVYGGPSSQQIMETYQTGYETYLTSNYDIIICEVDGR</sequence>
<name>A0A6S7KB05_PARCT</name>
<keyword evidence="1" id="KW-0031">Aminopeptidase</keyword>
<feature type="non-terminal residue" evidence="4">
    <location>
        <position position="1"/>
    </location>
</feature>
<dbReference type="Pfam" id="PF00930">
    <property type="entry name" value="DPPIV_N"/>
    <property type="match status" value="1"/>
</dbReference>
<dbReference type="GO" id="GO:0004177">
    <property type="term" value="F:aminopeptidase activity"/>
    <property type="evidence" value="ECO:0007669"/>
    <property type="project" value="UniProtKB-KW"/>
</dbReference>
<organism evidence="4 5">
    <name type="scientific">Paramuricea clavata</name>
    <name type="common">Red gorgonian</name>
    <name type="synonym">Violescent sea-whip</name>
    <dbReference type="NCBI Taxonomy" id="317549"/>
    <lineage>
        <taxon>Eukaryota</taxon>
        <taxon>Metazoa</taxon>
        <taxon>Cnidaria</taxon>
        <taxon>Anthozoa</taxon>
        <taxon>Octocorallia</taxon>
        <taxon>Malacalcyonacea</taxon>
        <taxon>Plexauridae</taxon>
        <taxon>Paramuricea</taxon>
    </lineage>
</organism>
<dbReference type="EMBL" id="CACRXK020013559">
    <property type="protein sequence ID" value="CAB4025353.1"/>
    <property type="molecule type" value="Genomic_DNA"/>
</dbReference>
<dbReference type="SUPFAM" id="SSF53474">
    <property type="entry name" value="alpha/beta-Hydrolases"/>
    <property type="match status" value="1"/>
</dbReference>
<dbReference type="InterPro" id="IPR050278">
    <property type="entry name" value="Serine_Prot_S9B/DPPIV"/>
</dbReference>
<reference evidence="4" key="1">
    <citation type="submission" date="2020-04" db="EMBL/GenBank/DDBJ databases">
        <authorList>
            <person name="Alioto T."/>
            <person name="Alioto T."/>
            <person name="Gomez Garrido J."/>
        </authorList>
    </citation>
    <scope>NUCLEOTIDE SEQUENCE</scope>
    <source>
        <strain evidence="4">A484AB</strain>
    </source>
</reference>
<comment type="caution">
    <text evidence="4">The sequence shown here is derived from an EMBL/GenBank/DDBJ whole genome shotgun (WGS) entry which is preliminary data.</text>
</comment>